<reference evidence="2 3" key="1">
    <citation type="submission" date="2015-02" db="EMBL/GenBank/DDBJ databases">
        <title>Draft genome sequences of ten Microbacterium spp. with emphasis on heavy metal contaminated environments.</title>
        <authorList>
            <person name="Corretto E."/>
        </authorList>
    </citation>
    <scope>NUCLEOTIDE SEQUENCE [LARGE SCALE GENOMIC DNA]</scope>
    <source>
        <strain evidence="2 3">DSM 8608</strain>
    </source>
</reference>
<keyword evidence="3" id="KW-1185">Reference proteome</keyword>
<feature type="transmembrane region" description="Helical" evidence="1">
    <location>
        <begin position="94"/>
        <end position="114"/>
    </location>
</feature>
<evidence type="ECO:0000313" key="2">
    <source>
        <dbReference type="EMBL" id="KJL45583.1"/>
    </source>
</evidence>
<evidence type="ECO:0000256" key="1">
    <source>
        <dbReference type="SAM" id="Phobius"/>
    </source>
</evidence>
<dbReference type="Proteomes" id="UP000034098">
    <property type="component" value="Unassembled WGS sequence"/>
</dbReference>
<evidence type="ECO:0008006" key="4">
    <source>
        <dbReference type="Google" id="ProtNLM"/>
    </source>
</evidence>
<protein>
    <recommendedName>
        <fullName evidence="4">Vitamin uptake transporter</fullName>
    </recommendedName>
</protein>
<comment type="caution">
    <text evidence="2">The sequence shown here is derived from an EMBL/GenBank/DDBJ whole genome shotgun (WGS) entry which is preliminary data.</text>
</comment>
<keyword evidence="1" id="KW-0812">Transmembrane</keyword>
<dbReference type="Pfam" id="PF02592">
    <property type="entry name" value="Vut_1"/>
    <property type="match status" value="1"/>
</dbReference>
<organism evidence="2 3">
    <name type="scientific">Microbacterium trichothecenolyticum</name>
    <name type="common">Aureobacterium trichothecenolyticum</name>
    <dbReference type="NCBI Taxonomy" id="69370"/>
    <lineage>
        <taxon>Bacteria</taxon>
        <taxon>Bacillati</taxon>
        <taxon>Actinomycetota</taxon>
        <taxon>Actinomycetes</taxon>
        <taxon>Micrococcales</taxon>
        <taxon>Microbacteriaceae</taxon>
        <taxon>Microbacterium</taxon>
    </lineage>
</organism>
<name>A0A0M2HMA6_MICTR</name>
<feature type="transmembrane region" description="Helical" evidence="1">
    <location>
        <begin position="38"/>
        <end position="60"/>
    </location>
</feature>
<keyword evidence="1" id="KW-1133">Transmembrane helix</keyword>
<feature type="transmembrane region" description="Helical" evidence="1">
    <location>
        <begin position="152"/>
        <end position="173"/>
    </location>
</feature>
<proteinExistence type="predicted"/>
<evidence type="ECO:0000313" key="3">
    <source>
        <dbReference type="Proteomes" id="UP000034098"/>
    </source>
</evidence>
<feature type="transmembrane region" description="Helical" evidence="1">
    <location>
        <begin position="12"/>
        <end position="32"/>
    </location>
</feature>
<sequence length="187" mass="19604">MTTPTKKGTPMKIKAIIAVASYALAITLANVLTNWFGLVPVGFGMLVTAGTYAAGLALLARDFVQRYAGTRWVLAGIGFGVVLSWFLASPALALASAAAFALAELADLLVYAWVRPAGFVPAAAASNVISAPIDTVVFLAIAGFPLTFDAMAGQLVGKLFWATFIPLALYVAVREIRRRAREALTAA</sequence>
<feature type="transmembrane region" description="Helical" evidence="1">
    <location>
        <begin position="126"/>
        <end position="146"/>
    </location>
</feature>
<feature type="transmembrane region" description="Helical" evidence="1">
    <location>
        <begin position="72"/>
        <end position="88"/>
    </location>
</feature>
<dbReference type="InterPro" id="IPR003744">
    <property type="entry name" value="YhhQ"/>
</dbReference>
<accession>A0A0M2HMA6</accession>
<dbReference type="RefSeq" id="WP_211255834.1">
    <property type="nucleotide sequence ID" value="NZ_JYJA01000015.1"/>
</dbReference>
<dbReference type="AlphaFoldDB" id="A0A0M2HMA6"/>
<dbReference type="PATRIC" id="fig|69370.6.peg.142"/>
<keyword evidence="1" id="KW-0472">Membrane</keyword>
<dbReference type="EMBL" id="JYJA01000015">
    <property type="protein sequence ID" value="KJL45583.1"/>
    <property type="molecule type" value="Genomic_DNA"/>
</dbReference>
<gene>
    <name evidence="2" type="ORF">RS82_00135</name>
</gene>